<protein>
    <submittedName>
        <fullName evidence="3">AMP-binding enzyme, associated with serine palmitoyltransferase</fullName>
    </submittedName>
</protein>
<evidence type="ECO:0000259" key="2">
    <source>
        <dbReference type="Pfam" id="PF00501"/>
    </source>
</evidence>
<dbReference type="CDD" id="cd05931">
    <property type="entry name" value="FAAL"/>
    <property type="match status" value="1"/>
</dbReference>
<dbReference type="AlphaFoldDB" id="A0A3B0YVM7"/>
<evidence type="ECO:0000256" key="1">
    <source>
        <dbReference type="ARBA" id="ARBA00022598"/>
    </source>
</evidence>
<feature type="domain" description="AMP-dependent synthetase/ligase" evidence="2">
    <location>
        <begin position="41"/>
        <end position="427"/>
    </location>
</feature>
<keyword evidence="1" id="KW-0436">Ligase</keyword>
<gene>
    <name evidence="3" type="ORF">MNBD_GAMMA13-2053</name>
</gene>
<organism evidence="3">
    <name type="scientific">hydrothermal vent metagenome</name>
    <dbReference type="NCBI Taxonomy" id="652676"/>
    <lineage>
        <taxon>unclassified sequences</taxon>
        <taxon>metagenomes</taxon>
        <taxon>ecological metagenomes</taxon>
    </lineage>
</organism>
<dbReference type="PANTHER" id="PTHR22754">
    <property type="entry name" value="DISCO-INTERACTING PROTEIN 2 DIP2 -RELATED"/>
    <property type="match status" value="1"/>
</dbReference>
<name>A0A3B0YVM7_9ZZZZ</name>
<dbReference type="GO" id="GO:0006633">
    <property type="term" value="P:fatty acid biosynthetic process"/>
    <property type="evidence" value="ECO:0007669"/>
    <property type="project" value="TreeGrafter"/>
</dbReference>
<sequence length="589" mass="64531">MAAEPTPTEHNLPFRAADFATLAEVLDYAAQGDTGANFYTGRGDLYAALPYAELREEARILARKLLGMGLAKGERVALVAETHPDFLRFFFACQYSGLVPVSLPASVSLGGHSVYVTQLRGLLESSKASVAMAPSGYATFLEEAGEGLGLRLVGAPELFDALPEADIEFEPVVASDIAYIQYTSGSTKFPRGVVIEQRAVMSNLAGIIRHGVKMGPKDRCFSWLPFYHDMGLVGLVLVPVAAQTSVDYLDTREFAMRPRQWLNLLSKTKATISFSPPFGYELCARRLRPGEATKYDLSNWRVAGVGAEMIRSETLIRFAKALAPAGFNEKAFLACYGMAECSLAISFSPLFEGHSTDCVDGDHHSDHREALPIHQSENPGRARCFVECGAPMPGYEVEIRDDTGEILSERHSGTIHVRGDSVMSGYFNEPEETAACLSADGWLNTGDIGYQVDGRLIITGREKDLIIINGRNIWPQDLEYLAEHQPEVRMGDALAFSVPDPAGEEICVLVVQCREADANKRANLMDRLNRLVHLELGIDVYVELVPLHTLPRTSSGKLSRSKARQNFIESHDLIELAAEMGGELELKQG</sequence>
<dbReference type="Gene3D" id="3.40.50.12780">
    <property type="entry name" value="N-terminal domain of ligase-like"/>
    <property type="match status" value="1"/>
</dbReference>
<proteinExistence type="predicted"/>
<dbReference type="EMBL" id="UOFK01000207">
    <property type="protein sequence ID" value="VAW79953.1"/>
    <property type="molecule type" value="Genomic_DNA"/>
</dbReference>
<dbReference type="Gene3D" id="3.30.300.30">
    <property type="match status" value="1"/>
</dbReference>
<evidence type="ECO:0000313" key="3">
    <source>
        <dbReference type="EMBL" id="VAW79953.1"/>
    </source>
</evidence>
<accession>A0A3B0YVM7</accession>
<keyword evidence="3" id="KW-0808">Transferase</keyword>
<dbReference type="InterPro" id="IPR042099">
    <property type="entry name" value="ANL_N_sf"/>
</dbReference>
<dbReference type="PANTHER" id="PTHR22754:SF32">
    <property type="entry name" value="DISCO-INTERACTING PROTEIN 2"/>
    <property type="match status" value="1"/>
</dbReference>
<dbReference type="InterPro" id="IPR040097">
    <property type="entry name" value="FAAL/FAAC"/>
</dbReference>
<dbReference type="GO" id="GO:0005886">
    <property type="term" value="C:plasma membrane"/>
    <property type="evidence" value="ECO:0007669"/>
    <property type="project" value="TreeGrafter"/>
</dbReference>
<dbReference type="GO" id="GO:0070566">
    <property type="term" value="F:adenylyltransferase activity"/>
    <property type="evidence" value="ECO:0007669"/>
    <property type="project" value="TreeGrafter"/>
</dbReference>
<dbReference type="InterPro" id="IPR000873">
    <property type="entry name" value="AMP-dep_synth/lig_dom"/>
</dbReference>
<dbReference type="SUPFAM" id="SSF56801">
    <property type="entry name" value="Acetyl-CoA synthetase-like"/>
    <property type="match status" value="1"/>
</dbReference>
<dbReference type="Pfam" id="PF00501">
    <property type="entry name" value="AMP-binding"/>
    <property type="match status" value="1"/>
</dbReference>
<dbReference type="NCBIfam" id="NF006624">
    <property type="entry name" value="PRK09192.1"/>
    <property type="match status" value="1"/>
</dbReference>
<dbReference type="InterPro" id="IPR045851">
    <property type="entry name" value="AMP-bd_C_sf"/>
</dbReference>
<reference evidence="3" key="1">
    <citation type="submission" date="2018-06" db="EMBL/GenBank/DDBJ databases">
        <authorList>
            <person name="Zhirakovskaya E."/>
        </authorList>
    </citation>
    <scope>NUCLEOTIDE SEQUENCE</scope>
</reference>
<dbReference type="GO" id="GO:0016874">
    <property type="term" value="F:ligase activity"/>
    <property type="evidence" value="ECO:0007669"/>
    <property type="project" value="UniProtKB-KW"/>
</dbReference>